<evidence type="ECO:0000256" key="6">
    <source>
        <dbReference type="PIRSR" id="PIRSR000189-1"/>
    </source>
</evidence>
<dbReference type="STRING" id="13370.A0A448YQ34"/>
<reference evidence="9 10" key="1">
    <citation type="submission" date="2018-12" db="EMBL/GenBank/DDBJ databases">
        <authorList>
            <person name="Tiukova I."/>
            <person name="Dainat J."/>
        </authorList>
    </citation>
    <scope>NUCLEOTIDE SEQUENCE [LARGE SCALE GENOMIC DNA]</scope>
</reference>
<dbReference type="PIRSF" id="PIRSF000189">
    <property type="entry name" value="D-aa_oxidase"/>
    <property type="match status" value="1"/>
</dbReference>
<evidence type="ECO:0000256" key="7">
    <source>
        <dbReference type="SAM" id="SignalP"/>
    </source>
</evidence>
<keyword evidence="10" id="KW-1185">Reference proteome</keyword>
<dbReference type="InParanoid" id="A0A448YQ34"/>
<dbReference type="Pfam" id="PF01266">
    <property type="entry name" value="DAO"/>
    <property type="match status" value="1"/>
</dbReference>
<dbReference type="OrthoDB" id="409956at2759"/>
<name>A0A448YQ34_BRENA</name>
<protein>
    <submittedName>
        <fullName evidence="9">DEKNAAC104054</fullName>
    </submittedName>
</protein>
<keyword evidence="4 6" id="KW-0274">FAD</keyword>
<keyword evidence="3" id="KW-0285">Flavoprotein</keyword>
<dbReference type="SUPFAM" id="SSF54373">
    <property type="entry name" value="FAD-linked reductases, C-terminal domain"/>
    <property type="match status" value="1"/>
</dbReference>
<evidence type="ECO:0000256" key="4">
    <source>
        <dbReference type="ARBA" id="ARBA00022827"/>
    </source>
</evidence>
<accession>A0A448YQ34</accession>
<dbReference type="GO" id="GO:0071949">
    <property type="term" value="F:FAD binding"/>
    <property type="evidence" value="ECO:0007669"/>
    <property type="project" value="InterPro"/>
</dbReference>
<evidence type="ECO:0000313" key="10">
    <source>
        <dbReference type="Proteomes" id="UP000290900"/>
    </source>
</evidence>
<comment type="similarity">
    <text evidence="2">Belongs to the DAMOX/DASOX family.</text>
</comment>
<sequence length="355" mass="40191">MARIVIVGAGVVGLTTALELLNQPNTHHRVTVVGSQIPTDFQFITNYTSPFAGANWDSFATHEEVEQQKIDAVGYKRFKKLAQDRPESGVIERVNYHFITKDKFIANGSEIDIPWFGRSDEYNLERIESFDHALFSYAYKFDGFVISTTYYLSFLWNECIKSGRFDLQRKTVQSLEEAFYVHQDGVRADLVINCSGLRARELVPDPAVHGVRGVTILVENNVNLKDVIVVETNEKEFPDEELYIMPRKEGGLVIGGCFQIGNEKETTVSDQQLMRILSRALEYLPDLNWTDFNIVRKQVGFRPYRKGGLRIERDPKVKGVIHCYGHGGAGYQGSWGSAVKVVKLVDEYLGGLPRL</sequence>
<comment type="cofactor">
    <cofactor evidence="1 6">
        <name>FAD</name>
        <dbReference type="ChEBI" id="CHEBI:57692"/>
    </cofactor>
</comment>
<dbReference type="PANTHER" id="PTHR11530:SF16">
    <property type="entry name" value="D-AMINO ACID OXIDASE (AFU_ORTHOLOGUE AFUA_5G11290)"/>
    <property type="match status" value="1"/>
</dbReference>
<dbReference type="InterPro" id="IPR023209">
    <property type="entry name" value="DAO"/>
</dbReference>
<evidence type="ECO:0000259" key="8">
    <source>
        <dbReference type="Pfam" id="PF01266"/>
    </source>
</evidence>
<dbReference type="AlphaFoldDB" id="A0A448YQ34"/>
<feature type="chain" id="PRO_5019027398" evidence="7">
    <location>
        <begin position="18"/>
        <end position="355"/>
    </location>
</feature>
<dbReference type="PANTHER" id="PTHR11530">
    <property type="entry name" value="D-AMINO ACID OXIDASE"/>
    <property type="match status" value="1"/>
</dbReference>
<feature type="binding site" evidence="6">
    <location>
        <position position="172"/>
    </location>
    <ligand>
        <name>FAD</name>
        <dbReference type="ChEBI" id="CHEBI:57692"/>
    </ligand>
</feature>
<dbReference type="Proteomes" id="UP000290900">
    <property type="component" value="Unassembled WGS sequence"/>
</dbReference>
<dbReference type="EMBL" id="CAACVR010000034">
    <property type="protein sequence ID" value="VEU23042.1"/>
    <property type="molecule type" value="Genomic_DNA"/>
</dbReference>
<dbReference type="SUPFAM" id="SSF51971">
    <property type="entry name" value="Nucleotide-binding domain"/>
    <property type="match status" value="1"/>
</dbReference>
<feature type="binding site" evidence="6">
    <location>
        <position position="328"/>
    </location>
    <ligand>
        <name>D-dopa</name>
        <dbReference type="ChEBI" id="CHEBI:149689"/>
    </ligand>
</feature>
<feature type="domain" description="FAD dependent oxidoreductase" evidence="8">
    <location>
        <begin position="3"/>
        <end position="341"/>
    </location>
</feature>
<evidence type="ECO:0000256" key="3">
    <source>
        <dbReference type="ARBA" id="ARBA00022630"/>
    </source>
</evidence>
<evidence type="ECO:0000256" key="5">
    <source>
        <dbReference type="ARBA" id="ARBA00023002"/>
    </source>
</evidence>
<gene>
    <name evidence="9" type="ORF">BRENAR_LOCUS3773</name>
</gene>
<feature type="binding site" evidence="6">
    <location>
        <begin position="48"/>
        <end position="49"/>
    </location>
    <ligand>
        <name>FAD</name>
        <dbReference type="ChEBI" id="CHEBI:57692"/>
    </ligand>
</feature>
<proteinExistence type="inferred from homology"/>
<keyword evidence="5" id="KW-0560">Oxidoreductase</keyword>
<dbReference type="InterPro" id="IPR006076">
    <property type="entry name" value="FAD-dep_OxRdtase"/>
</dbReference>
<dbReference type="Gene3D" id="3.40.50.720">
    <property type="entry name" value="NAD(P)-binding Rossmann-like Domain"/>
    <property type="match status" value="1"/>
</dbReference>
<feature type="signal peptide" evidence="7">
    <location>
        <begin position="1"/>
        <end position="17"/>
    </location>
</feature>
<dbReference type="Gene3D" id="3.30.9.10">
    <property type="entry name" value="D-Amino Acid Oxidase, subunit A, domain 2"/>
    <property type="match status" value="1"/>
</dbReference>
<evidence type="ECO:0000256" key="1">
    <source>
        <dbReference type="ARBA" id="ARBA00001974"/>
    </source>
</evidence>
<dbReference type="GO" id="GO:0003884">
    <property type="term" value="F:D-amino-acid oxidase activity"/>
    <property type="evidence" value="ECO:0007669"/>
    <property type="project" value="InterPro"/>
</dbReference>
<evidence type="ECO:0000256" key="2">
    <source>
        <dbReference type="ARBA" id="ARBA00006730"/>
    </source>
</evidence>
<dbReference type="GO" id="GO:0005737">
    <property type="term" value="C:cytoplasm"/>
    <property type="evidence" value="ECO:0007669"/>
    <property type="project" value="TreeGrafter"/>
</dbReference>
<feature type="binding site" evidence="6">
    <location>
        <position position="302"/>
    </location>
    <ligand>
        <name>D-dopa</name>
        <dbReference type="ChEBI" id="CHEBI:149689"/>
    </ligand>
</feature>
<organism evidence="9 10">
    <name type="scientific">Brettanomyces naardenensis</name>
    <name type="common">Yeast</name>
    <dbReference type="NCBI Taxonomy" id="13370"/>
    <lineage>
        <taxon>Eukaryota</taxon>
        <taxon>Fungi</taxon>
        <taxon>Dikarya</taxon>
        <taxon>Ascomycota</taxon>
        <taxon>Saccharomycotina</taxon>
        <taxon>Pichiomycetes</taxon>
        <taxon>Pichiales</taxon>
        <taxon>Pichiaceae</taxon>
        <taxon>Brettanomyces</taxon>
    </lineage>
</organism>
<dbReference type="GO" id="GO:0019478">
    <property type="term" value="P:D-amino acid catabolic process"/>
    <property type="evidence" value="ECO:0007669"/>
    <property type="project" value="TreeGrafter"/>
</dbReference>
<evidence type="ECO:0000313" key="9">
    <source>
        <dbReference type="EMBL" id="VEU23042.1"/>
    </source>
</evidence>
<keyword evidence="7" id="KW-0732">Signal</keyword>